<dbReference type="SUPFAM" id="SSF56112">
    <property type="entry name" value="Protein kinase-like (PK-like)"/>
    <property type="match status" value="1"/>
</dbReference>
<gene>
    <name evidence="3" type="ORF">C8Q71DRAFT_912228</name>
</gene>
<protein>
    <recommendedName>
        <fullName evidence="2">Fungal-type protein kinase domain-containing protein</fullName>
    </recommendedName>
</protein>
<dbReference type="Pfam" id="PF17667">
    <property type="entry name" value="Pkinase_fungal"/>
    <property type="match status" value="2"/>
</dbReference>
<evidence type="ECO:0000256" key="1">
    <source>
        <dbReference type="SAM" id="MobiDB-lite"/>
    </source>
</evidence>
<proteinExistence type="predicted"/>
<dbReference type="PANTHER" id="PTHR38248">
    <property type="entry name" value="FUNK1 6"/>
    <property type="match status" value="1"/>
</dbReference>
<evidence type="ECO:0000313" key="4">
    <source>
        <dbReference type="Proteomes" id="UP000814176"/>
    </source>
</evidence>
<dbReference type="EMBL" id="JADCUA010000052">
    <property type="protein sequence ID" value="KAH9828638.1"/>
    <property type="molecule type" value="Genomic_DNA"/>
</dbReference>
<keyword evidence="4" id="KW-1185">Reference proteome</keyword>
<feature type="domain" description="Fungal-type protein kinase" evidence="2">
    <location>
        <begin position="806"/>
        <end position="842"/>
    </location>
</feature>
<accession>A0ABQ8JX44</accession>
<feature type="compositionally biased region" description="Polar residues" evidence="1">
    <location>
        <begin position="785"/>
        <end position="801"/>
    </location>
</feature>
<feature type="region of interest" description="Disordered" evidence="1">
    <location>
        <begin position="311"/>
        <end position="389"/>
    </location>
</feature>
<feature type="region of interest" description="Disordered" evidence="1">
    <location>
        <begin position="781"/>
        <end position="808"/>
    </location>
</feature>
<feature type="region of interest" description="Disordered" evidence="1">
    <location>
        <begin position="519"/>
        <end position="557"/>
    </location>
</feature>
<feature type="compositionally biased region" description="Basic residues" evidence="1">
    <location>
        <begin position="523"/>
        <end position="532"/>
    </location>
</feature>
<evidence type="ECO:0000313" key="3">
    <source>
        <dbReference type="EMBL" id="KAH9828638.1"/>
    </source>
</evidence>
<evidence type="ECO:0000259" key="2">
    <source>
        <dbReference type="Pfam" id="PF17667"/>
    </source>
</evidence>
<reference evidence="3 4" key="1">
    <citation type="journal article" date="2021" name="Environ. Microbiol.">
        <title>Gene family expansions and transcriptome signatures uncover fungal adaptations to wood decay.</title>
        <authorList>
            <person name="Hage H."/>
            <person name="Miyauchi S."/>
            <person name="Viragh M."/>
            <person name="Drula E."/>
            <person name="Min B."/>
            <person name="Chaduli D."/>
            <person name="Navarro D."/>
            <person name="Favel A."/>
            <person name="Norest M."/>
            <person name="Lesage-Meessen L."/>
            <person name="Balint B."/>
            <person name="Merenyi Z."/>
            <person name="de Eugenio L."/>
            <person name="Morin E."/>
            <person name="Martinez A.T."/>
            <person name="Baldrian P."/>
            <person name="Stursova M."/>
            <person name="Martinez M.J."/>
            <person name="Novotny C."/>
            <person name="Magnuson J.K."/>
            <person name="Spatafora J.W."/>
            <person name="Maurice S."/>
            <person name="Pangilinan J."/>
            <person name="Andreopoulos W."/>
            <person name="LaButti K."/>
            <person name="Hundley H."/>
            <person name="Na H."/>
            <person name="Kuo A."/>
            <person name="Barry K."/>
            <person name="Lipzen A."/>
            <person name="Henrissat B."/>
            <person name="Riley R."/>
            <person name="Ahrendt S."/>
            <person name="Nagy L.G."/>
            <person name="Grigoriev I.V."/>
            <person name="Martin F."/>
            <person name="Rosso M.N."/>
        </authorList>
    </citation>
    <scope>NUCLEOTIDE SEQUENCE [LARGE SCALE GENOMIC DNA]</scope>
    <source>
        <strain evidence="3 4">CIRM-BRFM 1785</strain>
    </source>
</reference>
<organism evidence="3 4">
    <name type="scientific">Rhodofomes roseus</name>
    <dbReference type="NCBI Taxonomy" id="34475"/>
    <lineage>
        <taxon>Eukaryota</taxon>
        <taxon>Fungi</taxon>
        <taxon>Dikarya</taxon>
        <taxon>Basidiomycota</taxon>
        <taxon>Agaricomycotina</taxon>
        <taxon>Agaricomycetes</taxon>
        <taxon>Polyporales</taxon>
        <taxon>Rhodofomes</taxon>
    </lineage>
</organism>
<dbReference type="Proteomes" id="UP000814176">
    <property type="component" value="Unassembled WGS sequence"/>
</dbReference>
<comment type="caution">
    <text evidence="3">The sequence shown here is derived from an EMBL/GenBank/DDBJ whole genome shotgun (WGS) entry which is preliminary data.</text>
</comment>
<dbReference type="GeneID" id="72009914"/>
<sequence>MDAPQVQCGPFPLAGIWPQLSLRAEPPHHPRAFVIVQDRSLELSSLRLFARSTMGSKQSESALPRTPSKGKEKQTEPETQITATPARGSPYHVLQTATRPGNKILSDDHQHYIQGAYNNYTHWDVDVEDFVRAVFGCQWTDIEALREPYRDPSNTKDIPPEKYFISKVELKKYWEGNERNGYEPFARAGDALLEELYGPHSTGKAPDESLVARRQALQRRWANNSSRNGQVMRPWPARFEIRDVKVVGNFGIDEKPDLAYSTTAGRPFWEWELVSMEFKMEGKTGAKRKEIIDSLSDILLRWDEKQKTFVVEMPDRRGQAKGKSSKAARDDDADYVPGKQPKQTKKKGQSSTSSSSKRKREAEEALNTKSKRSKNQPDSESPSAASEGSKIIGKQAQVVKYMNQVMSHNVRSYTIAWLVDSGTLRLVYGDRMGIIFTKPIDFLDKDASLLLLILAAMGTADVHDLGIHPCVHYPKDAHGHDQFCLDNGYRGSKLRLAVELDEGTTVDVEFNLDVSESNMRDMHRAKKEKKKTATSGAQRASRGASETVEGALEDSESSQRRAIYTEFGMIGRGTTVIPVVAAPGTKTEELFGSEALVAKVAWPHAVRKAEDAMIKAVRRRLAESKPNYLKHIVDLKCSMTKSGDSEEMHLPRFKLGVVPGADELRVCRILVLKEYEPLETIGSGDNFRIVFFDVVRAHHWVYETSKILHRDISLNNIMWYRLPDGRIIGVLCDWDLAEDQSTGEYRPTRRAGDAAAVIWPPDPEPAAQSTTKPSLPSIAEGEATEQPQNLEGAGPSNTATEPQAVVKPRYRTGTGPFMALDLLREGDPPIHKYRHDLESFFYGYIYFAAAYNPDEQAFGYIKEWQRASLVDIGHSKGDFLREEKVRTRVMKPAHDTLKPLLADDEAPLMELLYRFCEIENDWHNINALGLSRKLLARNRAKIEEIEKEREAKMSFSIFMELLGVPEEEGV</sequence>
<dbReference type="InterPro" id="IPR011009">
    <property type="entry name" value="Kinase-like_dom_sf"/>
</dbReference>
<feature type="domain" description="Fungal-type protein kinase" evidence="2">
    <location>
        <begin position="391"/>
        <end position="742"/>
    </location>
</feature>
<dbReference type="InterPro" id="IPR040976">
    <property type="entry name" value="Pkinase_fungal"/>
</dbReference>
<feature type="compositionally biased region" description="Polar residues" evidence="1">
    <location>
        <begin position="376"/>
        <end position="386"/>
    </location>
</feature>
<feature type="region of interest" description="Disordered" evidence="1">
    <location>
        <begin position="54"/>
        <end position="89"/>
    </location>
</feature>
<name>A0ABQ8JX44_9APHY</name>
<dbReference type="RefSeq" id="XP_047772309.1">
    <property type="nucleotide sequence ID" value="XM_047929182.1"/>
</dbReference>
<dbReference type="PANTHER" id="PTHR38248:SF2">
    <property type="entry name" value="FUNK1 11"/>
    <property type="match status" value="1"/>
</dbReference>